<keyword evidence="4" id="KW-0488">Methylation</keyword>
<organism evidence="12 13">
    <name type="scientific">Pseudorhodoferax aquiterrae</name>
    <dbReference type="NCBI Taxonomy" id="747304"/>
    <lineage>
        <taxon>Bacteria</taxon>
        <taxon>Pseudomonadati</taxon>
        <taxon>Pseudomonadota</taxon>
        <taxon>Betaproteobacteria</taxon>
        <taxon>Burkholderiales</taxon>
        <taxon>Comamonadaceae</taxon>
    </lineage>
</organism>
<evidence type="ECO:0000256" key="8">
    <source>
        <dbReference type="ARBA" id="ARBA00023136"/>
    </source>
</evidence>
<evidence type="ECO:0000256" key="4">
    <source>
        <dbReference type="ARBA" id="ARBA00022481"/>
    </source>
</evidence>
<dbReference type="Gene3D" id="3.55.40.10">
    <property type="entry name" value="minor pseudopilin epsh domain"/>
    <property type="match status" value="1"/>
</dbReference>
<sequence length="151" mass="16312">MVCLLIAGVLVSLAGPAWRNQILRQRVATVRTELAAAMQWARWEAVRRNAPVVLQRRTDCGARLATLHDWDCGWDVQTAEAQPLQSFVLPPGVRLTHAGGGPAMAFSRSGMPVLVAHKFIIAPSAQATPSTTVLCINRTGRVRTLTGTTTC</sequence>
<evidence type="ECO:0000256" key="7">
    <source>
        <dbReference type="ARBA" id="ARBA00022989"/>
    </source>
</evidence>
<keyword evidence="8" id="KW-0472">Membrane</keyword>
<dbReference type="InterPro" id="IPR045584">
    <property type="entry name" value="Pilin-like"/>
</dbReference>
<gene>
    <name evidence="12" type="ORF">GCM10007320_46320</name>
</gene>
<protein>
    <recommendedName>
        <fullName evidence="2">Type II secretion system protein H</fullName>
    </recommendedName>
    <alternativeName>
        <fullName evidence="10">General secretion pathway protein H</fullName>
    </alternativeName>
</protein>
<evidence type="ECO:0000313" key="13">
    <source>
        <dbReference type="Proteomes" id="UP000626210"/>
    </source>
</evidence>
<comment type="caution">
    <text evidence="12">The sequence shown here is derived from an EMBL/GenBank/DDBJ whole genome shotgun (WGS) entry which is preliminary data.</text>
</comment>
<name>A0ABQ3G714_9BURK</name>
<dbReference type="Proteomes" id="UP000626210">
    <property type="component" value="Unassembled WGS sequence"/>
</dbReference>
<reference evidence="13" key="1">
    <citation type="journal article" date="2019" name="Int. J. Syst. Evol. Microbiol.">
        <title>The Global Catalogue of Microorganisms (GCM) 10K type strain sequencing project: providing services to taxonomists for standard genome sequencing and annotation.</title>
        <authorList>
            <consortium name="The Broad Institute Genomics Platform"/>
            <consortium name="The Broad Institute Genome Sequencing Center for Infectious Disease"/>
            <person name="Wu L."/>
            <person name="Ma J."/>
        </authorList>
    </citation>
    <scope>NUCLEOTIDE SEQUENCE [LARGE SCALE GENOMIC DNA]</scope>
    <source>
        <strain evidence="13">KCTC 23314</strain>
    </source>
</reference>
<proteinExistence type="inferred from homology"/>
<feature type="domain" description="General secretion pathway GspH" evidence="11">
    <location>
        <begin position="33"/>
        <end position="146"/>
    </location>
</feature>
<keyword evidence="6" id="KW-0812">Transmembrane</keyword>
<evidence type="ECO:0000256" key="1">
    <source>
        <dbReference type="ARBA" id="ARBA00004377"/>
    </source>
</evidence>
<dbReference type="Pfam" id="PF12019">
    <property type="entry name" value="GspH"/>
    <property type="match status" value="1"/>
</dbReference>
<accession>A0ABQ3G714</accession>
<evidence type="ECO:0000256" key="9">
    <source>
        <dbReference type="ARBA" id="ARBA00025772"/>
    </source>
</evidence>
<keyword evidence="3" id="KW-1003">Cell membrane</keyword>
<dbReference type="EMBL" id="BMYK01000019">
    <property type="protein sequence ID" value="GHC94437.1"/>
    <property type="molecule type" value="Genomic_DNA"/>
</dbReference>
<evidence type="ECO:0000313" key="12">
    <source>
        <dbReference type="EMBL" id="GHC94437.1"/>
    </source>
</evidence>
<comment type="similarity">
    <text evidence="9">Belongs to the GSP H family.</text>
</comment>
<keyword evidence="13" id="KW-1185">Reference proteome</keyword>
<keyword evidence="7" id="KW-1133">Transmembrane helix</keyword>
<evidence type="ECO:0000256" key="5">
    <source>
        <dbReference type="ARBA" id="ARBA00022519"/>
    </source>
</evidence>
<evidence type="ECO:0000256" key="2">
    <source>
        <dbReference type="ARBA" id="ARBA00021549"/>
    </source>
</evidence>
<evidence type="ECO:0000259" key="11">
    <source>
        <dbReference type="Pfam" id="PF12019"/>
    </source>
</evidence>
<dbReference type="InterPro" id="IPR022346">
    <property type="entry name" value="T2SS_GspH"/>
</dbReference>
<comment type="subcellular location">
    <subcellularLocation>
        <location evidence="1">Cell inner membrane</location>
        <topology evidence="1">Single-pass membrane protein</topology>
    </subcellularLocation>
</comment>
<evidence type="ECO:0000256" key="3">
    <source>
        <dbReference type="ARBA" id="ARBA00022475"/>
    </source>
</evidence>
<evidence type="ECO:0000256" key="10">
    <source>
        <dbReference type="ARBA" id="ARBA00030775"/>
    </source>
</evidence>
<dbReference type="SUPFAM" id="SSF54523">
    <property type="entry name" value="Pili subunits"/>
    <property type="match status" value="1"/>
</dbReference>
<evidence type="ECO:0000256" key="6">
    <source>
        <dbReference type="ARBA" id="ARBA00022692"/>
    </source>
</evidence>
<keyword evidence="5" id="KW-0997">Cell inner membrane</keyword>